<evidence type="ECO:0000313" key="4">
    <source>
        <dbReference type="Proteomes" id="UP000584670"/>
    </source>
</evidence>
<keyword evidence="2" id="KW-0732">Signal</keyword>
<accession>A0A7X1J112</accession>
<dbReference type="RefSeq" id="WP_186282070.1">
    <property type="nucleotide sequence ID" value="NZ_JACMSF010000009.1"/>
</dbReference>
<evidence type="ECO:0000313" key="3">
    <source>
        <dbReference type="EMBL" id="MBC2902161.1"/>
    </source>
</evidence>
<feature type="region of interest" description="Disordered" evidence="1">
    <location>
        <begin position="25"/>
        <end position="55"/>
    </location>
</feature>
<dbReference type="Proteomes" id="UP000584670">
    <property type="component" value="Unassembled WGS sequence"/>
</dbReference>
<feature type="chain" id="PRO_5031322773" evidence="2">
    <location>
        <begin position="28"/>
        <end position="55"/>
    </location>
</feature>
<comment type="caution">
    <text evidence="3">The sequence shown here is derived from an EMBL/GenBank/DDBJ whole genome shotgun (WGS) entry which is preliminary data.</text>
</comment>
<keyword evidence="4" id="KW-1185">Reference proteome</keyword>
<evidence type="ECO:0000256" key="1">
    <source>
        <dbReference type="SAM" id="MobiDB-lite"/>
    </source>
</evidence>
<evidence type="ECO:0000256" key="2">
    <source>
        <dbReference type="SAM" id="SignalP"/>
    </source>
</evidence>
<organism evidence="3 4">
    <name type="scientific">Streptomyces cupreus</name>
    <dbReference type="NCBI Taxonomy" id="2759956"/>
    <lineage>
        <taxon>Bacteria</taxon>
        <taxon>Bacillati</taxon>
        <taxon>Actinomycetota</taxon>
        <taxon>Actinomycetes</taxon>
        <taxon>Kitasatosporales</taxon>
        <taxon>Streptomycetaceae</taxon>
        <taxon>Streptomyces</taxon>
    </lineage>
</organism>
<dbReference type="AlphaFoldDB" id="A0A7X1J112"/>
<name>A0A7X1J112_9ACTN</name>
<feature type="signal peptide" evidence="2">
    <location>
        <begin position="1"/>
        <end position="27"/>
    </location>
</feature>
<dbReference type="EMBL" id="JACMSF010000009">
    <property type="protein sequence ID" value="MBC2902161.1"/>
    <property type="molecule type" value="Genomic_DNA"/>
</dbReference>
<proteinExistence type="predicted"/>
<gene>
    <name evidence="3" type="ORF">H4N64_11165</name>
</gene>
<sequence>MILRTGLVPPLLGLTLAWSLPAGPAVAERAPTPGASGMGDPCFPQDGNGGIDVLH</sequence>
<reference evidence="3 4" key="1">
    <citation type="submission" date="2020-08" db="EMBL/GenBank/DDBJ databases">
        <title>Streptomyces sp. PSKA01 genome sequencing and assembly.</title>
        <authorList>
            <person name="Mandal S."/>
            <person name="Maiti P.K."/>
            <person name="Das P."/>
        </authorList>
    </citation>
    <scope>NUCLEOTIDE SEQUENCE [LARGE SCALE GENOMIC DNA]</scope>
    <source>
        <strain evidence="3 4">PSKA01</strain>
    </source>
</reference>
<protein>
    <submittedName>
        <fullName evidence="3">Uncharacterized protein</fullName>
    </submittedName>
</protein>